<dbReference type="SUPFAM" id="SSF50156">
    <property type="entry name" value="PDZ domain-like"/>
    <property type="match status" value="1"/>
</dbReference>
<name>A0AAV6GLE8_9TELE</name>
<dbReference type="InterPro" id="IPR000591">
    <property type="entry name" value="DEP_dom"/>
</dbReference>
<dbReference type="InterPro" id="IPR036388">
    <property type="entry name" value="WH-like_DNA-bd_sf"/>
</dbReference>
<organism evidence="3 4">
    <name type="scientific">Alosa alosa</name>
    <name type="common">allis shad</name>
    <dbReference type="NCBI Taxonomy" id="278164"/>
    <lineage>
        <taxon>Eukaryota</taxon>
        <taxon>Metazoa</taxon>
        <taxon>Chordata</taxon>
        <taxon>Craniata</taxon>
        <taxon>Vertebrata</taxon>
        <taxon>Euteleostomi</taxon>
        <taxon>Actinopterygii</taxon>
        <taxon>Neopterygii</taxon>
        <taxon>Teleostei</taxon>
        <taxon>Clupei</taxon>
        <taxon>Clupeiformes</taxon>
        <taxon>Clupeoidei</taxon>
        <taxon>Clupeidae</taxon>
        <taxon>Alosa</taxon>
    </lineage>
</organism>
<feature type="domain" description="DEP" evidence="2">
    <location>
        <begin position="162"/>
        <end position="220"/>
    </location>
</feature>
<comment type="caution">
    <text evidence="3">The sequence shown here is derived from an EMBL/GenBank/DDBJ whole genome shotgun (WGS) entry which is preliminary data.</text>
</comment>
<dbReference type="InterPro" id="IPR036390">
    <property type="entry name" value="WH_DNA-bd_sf"/>
</dbReference>
<proteinExistence type="predicted"/>
<dbReference type="GO" id="GO:0005085">
    <property type="term" value="F:guanyl-nucleotide exchange factor activity"/>
    <property type="evidence" value="ECO:0007669"/>
    <property type="project" value="TreeGrafter"/>
</dbReference>
<dbReference type="PANTHER" id="PTHR22829">
    <property type="entry name" value="DEP DOMAIN PROTEIN"/>
    <property type="match status" value="1"/>
</dbReference>
<gene>
    <name evidence="3" type="ORF">AALO_G00137220</name>
</gene>
<dbReference type="Gene3D" id="2.30.42.10">
    <property type="match status" value="1"/>
</dbReference>
<dbReference type="Proteomes" id="UP000823561">
    <property type="component" value="Chromosome 10"/>
</dbReference>
<protein>
    <submittedName>
        <fullName evidence="3">Uncharacterized protein</fullName>
    </submittedName>
</protein>
<dbReference type="Pfam" id="PF00610">
    <property type="entry name" value="DEP"/>
    <property type="match status" value="2"/>
</dbReference>
<evidence type="ECO:0000313" key="3">
    <source>
        <dbReference type="EMBL" id="KAG5274520.1"/>
    </source>
</evidence>
<dbReference type="GO" id="GO:0005096">
    <property type="term" value="F:GTPase activator activity"/>
    <property type="evidence" value="ECO:0007669"/>
    <property type="project" value="TreeGrafter"/>
</dbReference>
<dbReference type="InterPro" id="IPR036034">
    <property type="entry name" value="PDZ_sf"/>
</dbReference>
<evidence type="ECO:0000313" key="4">
    <source>
        <dbReference type="Proteomes" id="UP000823561"/>
    </source>
</evidence>
<dbReference type="EMBL" id="JADWDJ010000010">
    <property type="protein sequence ID" value="KAG5274520.1"/>
    <property type="molecule type" value="Genomic_DNA"/>
</dbReference>
<dbReference type="AlphaFoldDB" id="A0AAV6GLE8"/>
<dbReference type="SMART" id="SM00228">
    <property type="entry name" value="PDZ"/>
    <property type="match status" value="1"/>
</dbReference>
<dbReference type="GO" id="GO:0007186">
    <property type="term" value="P:G protein-coupled receptor signaling pathway"/>
    <property type="evidence" value="ECO:0007669"/>
    <property type="project" value="TreeGrafter"/>
</dbReference>
<evidence type="ECO:0000259" key="2">
    <source>
        <dbReference type="PROSITE" id="PS50186"/>
    </source>
</evidence>
<dbReference type="GO" id="GO:0023051">
    <property type="term" value="P:regulation of signaling"/>
    <property type="evidence" value="ECO:0007669"/>
    <property type="project" value="TreeGrafter"/>
</dbReference>
<dbReference type="InterPro" id="IPR001478">
    <property type="entry name" value="PDZ"/>
</dbReference>
<sequence length="415" mass="47406">MERTERNKNRNGTKIKRTGSIHRKVKSRQHKAEVMIAGEQLRLRLHDGKLIKEHRYHLRNYPNCFVAHEVIDWLVSHKEVPNRQVALQLMQHLIDHDIVHHVCDKSPIFKDAKMLYRFRKDDGTFPFNIEVKVFMRGQSLYEHLIGGRDSILQLREEKGVMYERSFPGCQFIDWLLQNGEVPSRRQGLELCRALLEHGIIQHVSLKHNFFDSGLLYKFCINFRRRRRLSELLNENEHDEEGVAPSRQEEGAESPFVLRKNPSAHGNTTFLSIQPSELKAASGARRGSLTNQQVTGSYSHANSLTSGPVVRCNPKSVLRRNVTCEELLSPGAPFIRRVLTVLGDALGWGFVVRGRSPCYVQAVDPSSPAATAGVKVRQFVCQVNGLSVLHLDYRTLRKLVMTGPRTVVLEVMEPID</sequence>
<reference evidence="3" key="1">
    <citation type="submission" date="2020-10" db="EMBL/GenBank/DDBJ databases">
        <title>Chromosome-scale genome assembly of the Allis shad, Alosa alosa.</title>
        <authorList>
            <person name="Margot Z."/>
            <person name="Christophe K."/>
            <person name="Cabau C."/>
            <person name="Louis A."/>
            <person name="Berthelot C."/>
            <person name="Parey E."/>
            <person name="Roest Crollius H."/>
            <person name="Montfort J."/>
            <person name="Robinson-Rechavi M."/>
            <person name="Bucao C."/>
            <person name="Bouchez O."/>
            <person name="Gislard M."/>
            <person name="Lluch J."/>
            <person name="Milhes M."/>
            <person name="Lampietro C."/>
            <person name="Lopez Roques C."/>
            <person name="Donnadieu C."/>
            <person name="Braasch I."/>
            <person name="Desvignes T."/>
            <person name="Postlethwait J."/>
            <person name="Bobe J."/>
            <person name="Guiguen Y."/>
        </authorList>
    </citation>
    <scope>NUCLEOTIDE SEQUENCE</scope>
    <source>
        <strain evidence="3">M-15738</strain>
        <tissue evidence="3">Blood</tissue>
    </source>
</reference>
<dbReference type="InterPro" id="IPR051832">
    <property type="entry name" value="mTOR-Rac_regulators"/>
</dbReference>
<evidence type="ECO:0000259" key="1">
    <source>
        <dbReference type="PROSITE" id="PS50106"/>
    </source>
</evidence>
<dbReference type="SUPFAM" id="SSF46785">
    <property type="entry name" value="Winged helix' DNA-binding domain"/>
    <property type="match status" value="2"/>
</dbReference>
<keyword evidence="4" id="KW-1185">Reference proteome</keyword>
<feature type="domain" description="PDZ" evidence="1">
    <location>
        <begin position="337"/>
        <end position="414"/>
    </location>
</feature>
<accession>A0AAV6GLE8</accession>
<dbReference type="GO" id="GO:0035556">
    <property type="term" value="P:intracellular signal transduction"/>
    <property type="evidence" value="ECO:0007669"/>
    <property type="project" value="InterPro"/>
</dbReference>
<dbReference type="Gene3D" id="1.10.10.10">
    <property type="entry name" value="Winged helix-like DNA-binding domain superfamily/Winged helix DNA-binding domain"/>
    <property type="match status" value="2"/>
</dbReference>
<dbReference type="SMART" id="SM00049">
    <property type="entry name" value="DEP"/>
    <property type="match status" value="2"/>
</dbReference>
<dbReference type="PANTHER" id="PTHR22829:SF7">
    <property type="entry name" value="DEP DOMAIN-CONTAINING MTOR-INTERACTING PROTEIN"/>
    <property type="match status" value="1"/>
</dbReference>
<dbReference type="GO" id="GO:0005886">
    <property type="term" value="C:plasma membrane"/>
    <property type="evidence" value="ECO:0007669"/>
    <property type="project" value="TreeGrafter"/>
</dbReference>
<feature type="domain" description="DEP" evidence="2">
    <location>
        <begin position="37"/>
        <end position="120"/>
    </location>
</feature>
<dbReference type="PROSITE" id="PS50106">
    <property type="entry name" value="PDZ"/>
    <property type="match status" value="1"/>
</dbReference>
<dbReference type="PROSITE" id="PS50186">
    <property type="entry name" value="DEP"/>
    <property type="match status" value="2"/>
</dbReference>